<dbReference type="Proteomes" id="UP001165289">
    <property type="component" value="Unassembled WGS sequence"/>
</dbReference>
<proteinExistence type="predicted"/>
<comment type="caution">
    <text evidence="1">The sequence shown here is derived from an EMBL/GenBank/DDBJ whole genome shotgun (WGS) entry which is preliminary data.</text>
</comment>
<name>A0AAV7KLK3_9METZ</name>
<accession>A0AAV7KLK3</accession>
<keyword evidence="2" id="KW-1185">Reference proteome</keyword>
<evidence type="ECO:0000313" key="2">
    <source>
        <dbReference type="Proteomes" id="UP001165289"/>
    </source>
</evidence>
<sequence>MARPYTSVHTCTPSTSILQHIHKILEISQIIKQNNEGREYIDVEIVKKMEDKISKLKAKPLPTGADAPGMSYTEILGNIVLGVFIFGVSVSRGNSKLLTDYLHPVPQPPRKIDDEEFQVFTEHFKND</sequence>
<dbReference type="EMBL" id="JAKMXF010000010">
    <property type="protein sequence ID" value="KAI6661688.1"/>
    <property type="molecule type" value="Genomic_DNA"/>
</dbReference>
<evidence type="ECO:0000313" key="1">
    <source>
        <dbReference type="EMBL" id="KAI6661688.1"/>
    </source>
</evidence>
<dbReference type="AlphaFoldDB" id="A0AAV7KLK3"/>
<reference evidence="1 2" key="1">
    <citation type="journal article" date="2023" name="BMC Biol.">
        <title>The compact genome of the sponge Oopsacas minuta (Hexactinellida) is lacking key metazoan core genes.</title>
        <authorList>
            <person name="Santini S."/>
            <person name="Schenkelaars Q."/>
            <person name="Jourda C."/>
            <person name="Duchesne M."/>
            <person name="Belahbib H."/>
            <person name="Rocher C."/>
            <person name="Selva M."/>
            <person name="Riesgo A."/>
            <person name="Vervoort M."/>
            <person name="Leys S.P."/>
            <person name="Kodjabachian L."/>
            <person name="Le Bivic A."/>
            <person name="Borchiellini C."/>
            <person name="Claverie J.M."/>
            <person name="Renard E."/>
        </authorList>
    </citation>
    <scope>NUCLEOTIDE SEQUENCE [LARGE SCALE GENOMIC DNA]</scope>
    <source>
        <strain evidence="1">SPO-2</strain>
    </source>
</reference>
<gene>
    <name evidence="1" type="ORF">LOD99_9930</name>
</gene>
<organism evidence="1 2">
    <name type="scientific">Oopsacas minuta</name>
    <dbReference type="NCBI Taxonomy" id="111878"/>
    <lineage>
        <taxon>Eukaryota</taxon>
        <taxon>Metazoa</taxon>
        <taxon>Porifera</taxon>
        <taxon>Hexactinellida</taxon>
        <taxon>Hexasterophora</taxon>
        <taxon>Lyssacinosida</taxon>
        <taxon>Leucopsacidae</taxon>
        <taxon>Oopsacas</taxon>
    </lineage>
</organism>
<protein>
    <submittedName>
        <fullName evidence="1">Uncharacterized protein</fullName>
    </submittedName>
</protein>